<reference evidence="4" key="1">
    <citation type="journal article" date="2007" name="PLoS ONE">
        <title>The first genome sequence of an elite grapevine cultivar (Pinot noir Vitis vinifera L.): coping with a highly heterozygous genome.</title>
        <authorList>
            <person name="Velasco R."/>
            <person name="Zharkikh A."/>
            <person name="Troggio M."/>
            <person name="Cartwright D.A."/>
            <person name="Cestaro A."/>
            <person name="Pruss D."/>
            <person name="Pindo M."/>
            <person name="FitzGerald L.M."/>
            <person name="Vezzulli S."/>
            <person name="Reid J."/>
            <person name="Malacarne G."/>
            <person name="Iliev D."/>
            <person name="Coppola G."/>
            <person name="Wardell B."/>
            <person name="Micheletti D."/>
            <person name="Macalma T."/>
            <person name="Facci M."/>
            <person name="Mitchell J.T."/>
            <person name="Perazzolli M."/>
            <person name="Eldredge G."/>
            <person name="Gatto P."/>
            <person name="Oyzerski R."/>
            <person name="Moretto M."/>
            <person name="Gutin N."/>
            <person name="Stefanini M."/>
            <person name="Chen Y."/>
            <person name="Segala C."/>
            <person name="Davenport C."/>
            <person name="Dematte L."/>
            <person name="Mraz A."/>
            <person name="Battilana J."/>
            <person name="Stormo K."/>
            <person name="Costa F."/>
            <person name="Tao Q."/>
            <person name="Si-Ammour A."/>
            <person name="Harkins T."/>
            <person name="Lackey A."/>
            <person name="Perbost C."/>
            <person name="Taillon B."/>
            <person name="Stella A."/>
            <person name="Solovyev V."/>
            <person name="Fawcett J.A."/>
            <person name="Sterck L."/>
            <person name="Vandepoele K."/>
            <person name="Grando S.M."/>
            <person name="Toppo S."/>
            <person name="Moser C."/>
            <person name="Lanchbury J."/>
            <person name="Bogden R."/>
            <person name="Skolnick M."/>
            <person name="Sgaramella V."/>
            <person name="Bhatnagar S.K."/>
            <person name="Fontana P."/>
            <person name="Gutin A."/>
            <person name="Van de Peer Y."/>
            <person name="Salamini F."/>
            <person name="Viola R."/>
        </authorList>
    </citation>
    <scope>NUCLEOTIDE SEQUENCE</scope>
</reference>
<feature type="domain" description="Retrovirus-related Pol polyprotein from transposon TNT 1-94-like beta-barrel" evidence="3">
    <location>
        <begin position="2"/>
        <end position="37"/>
    </location>
</feature>
<protein>
    <submittedName>
        <fullName evidence="4">Uncharacterized protein</fullName>
    </submittedName>
</protein>
<gene>
    <name evidence="4" type="ORF">VITISV_017970</name>
</gene>
<evidence type="ECO:0000313" key="4">
    <source>
        <dbReference type="EMBL" id="CAN65981.1"/>
    </source>
</evidence>
<evidence type="ECO:0000259" key="3">
    <source>
        <dbReference type="Pfam" id="PF22936"/>
    </source>
</evidence>
<dbReference type="AlphaFoldDB" id="A5BTL5"/>
<feature type="transmembrane region" description="Helical" evidence="1">
    <location>
        <begin position="108"/>
        <end position="129"/>
    </location>
</feature>
<dbReference type="CDD" id="cd09272">
    <property type="entry name" value="RNase_HI_RT_Ty1"/>
    <property type="match status" value="1"/>
</dbReference>
<evidence type="ECO:0000256" key="1">
    <source>
        <dbReference type="SAM" id="Phobius"/>
    </source>
</evidence>
<dbReference type="EMBL" id="AM470602">
    <property type="protein sequence ID" value="CAN65981.1"/>
    <property type="molecule type" value="Genomic_DNA"/>
</dbReference>
<dbReference type="Pfam" id="PF22936">
    <property type="entry name" value="Pol_BBD"/>
    <property type="match status" value="1"/>
</dbReference>
<dbReference type="Pfam" id="PF13976">
    <property type="entry name" value="gag_pre-integrs"/>
    <property type="match status" value="1"/>
</dbReference>
<feature type="domain" description="GAG-pre-integrase" evidence="2">
    <location>
        <begin position="64"/>
        <end position="115"/>
    </location>
</feature>
<evidence type="ECO:0000259" key="2">
    <source>
        <dbReference type="Pfam" id="PF13976"/>
    </source>
</evidence>
<name>A5BTL5_VITVI</name>
<dbReference type="PANTHER" id="PTHR11439:SF491">
    <property type="entry name" value="INTEGRASE CATALYTIC DOMAIN-CONTAINING PROTEIN"/>
    <property type="match status" value="1"/>
</dbReference>
<dbReference type="InterPro" id="IPR025724">
    <property type="entry name" value="GAG-pre-integrase_dom"/>
</dbReference>
<dbReference type="PANTHER" id="PTHR11439">
    <property type="entry name" value="GAG-POL-RELATED RETROTRANSPOSON"/>
    <property type="match status" value="1"/>
</dbReference>
<sequence length="421" mass="47632">MAINMFDGMTRTLKEVMHVPDLKRNLIFLGTLDKSSYNFKAETGKLTISKGAMVVMNGQKRNDLYILESHTLKGLMGSVLRTETDKTVLWHRRLGHLSDRGLKELHKQGLLCGITSTILIFVNIVFLASNRGLDRRSTRKEDTLTRKRRLLEERKCFYTPRPDFDRAKETGRPVTGSNIEGGVGTNSQEAGLDYLLSRDRAKRNLKPLDRFVFADLIAYALLTIMKNEERSLMYAMVCSQPNIAHSISILSRFMANPGLKFRYSKEGVGIIGYVDSDYARDLDKRRSTIGYIFTLFGGPVSWKSQLQLIVALSTTEAKYIAVTEAKYIIATEAMKEAILLQGLVKELGVLNSVVEIFLNSQSAIQLCKNLVFHERTKHVDVRYHFIREIVSLGAVKLEKISTTDNSADMATKVLLVSKFRY</sequence>
<organism evidence="4">
    <name type="scientific">Vitis vinifera</name>
    <name type="common">Grape</name>
    <dbReference type="NCBI Taxonomy" id="29760"/>
    <lineage>
        <taxon>Eukaryota</taxon>
        <taxon>Viridiplantae</taxon>
        <taxon>Streptophyta</taxon>
        <taxon>Embryophyta</taxon>
        <taxon>Tracheophyta</taxon>
        <taxon>Spermatophyta</taxon>
        <taxon>Magnoliopsida</taxon>
        <taxon>eudicotyledons</taxon>
        <taxon>Gunneridae</taxon>
        <taxon>Pentapetalae</taxon>
        <taxon>rosids</taxon>
        <taxon>Vitales</taxon>
        <taxon>Vitaceae</taxon>
        <taxon>Viteae</taxon>
        <taxon>Vitis</taxon>
    </lineage>
</organism>
<proteinExistence type="predicted"/>
<keyword evidence="1" id="KW-0812">Transmembrane</keyword>
<keyword evidence="1" id="KW-0472">Membrane</keyword>
<keyword evidence="1" id="KW-1133">Transmembrane helix</keyword>
<dbReference type="InterPro" id="IPR054722">
    <property type="entry name" value="PolX-like_BBD"/>
</dbReference>
<accession>A5BTL5</accession>